<evidence type="ECO:0000256" key="1">
    <source>
        <dbReference type="ARBA" id="ARBA00004651"/>
    </source>
</evidence>
<feature type="transmembrane region" description="Helical" evidence="6">
    <location>
        <begin position="412"/>
        <end position="431"/>
    </location>
</feature>
<dbReference type="EMBL" id="JBITLV010000008">
    <property type="protein sequence ID" value="MFI7589577.1"/>
    <property type="molecule type" value="Genomic_DNA"/>
</dbReference>
<sequence>MTAGLEGVEGVEQSVDEAARPSVLRSGAWSSLTQVAPAISAIVMTPYVVHGLGPDRYGMYILAINLLSFLGSFDGGLTASAGRYFSLYAGAGETALSTRLLVTLVSTVLVLGSAAALLVGVLAPWLVNVVHAPADVAAEGAFLIRVMAFVTVFWLVYSVWCALANAHGRFAGTSLAYVAGYVVLMAGLALVLLDHGGLREVSWVLLAQAVTCVVLAAPSALRFADRSALGFLGLREVREYLSFAWKVQIQGLAGLINSQLASLFSGAVLRVREVGVYNVGANYALQLKFLPLNGLRPVVAWLGRDYGARGRAAAETFERLQRQWVLAVCGWSSMALGSAYFAVQAWLGPAYTDAGVVATVLVAGNVAVLGSGVLLGWLNTVGLPAVEARYSVLSVVLNLALLVALVRPFGIVGTAAATAITQWLSVSYLLWRARAALDGRPTAFVRWIPVVPVAVTVGLTVLLELAARPWLPGGGLGLLSAAAVSVPAGIVYCLLVFGPRRCLEAARGVVHKLGKEGAR</sequence>
<feature type="transmembrane region" description="Helical" evidence="6">
    <location>
        <begin position="205"/>
        <end position="224"/>
    </location>
</feature>
<evidence type="ECO:0000256" key="5">
    <source>
        <dbReference type="ARBA" id="ARBA00023136"/>
    </source>
</evidence>
<feature type="transmembrane region" description="Helical" evidence="6">
    <location>
        <begin position="57"/>
        <end position="79"/>
    </location>
</feature>
<evidence type="ECO:0000256" key="2">
    <source>
        <dbReference type="ARBA" id="ARBA00022475"/>
    </source>
</evidence>
<comment type="subcellular location">
    <subcellularLocation>
        <location evidence="1">Cell membrane</location>
        <topology evidence="1">Multi-pass membrane protein</topology>
    </subcellularLocation>
</comment>
<evidence type="ECO:0000256" key="4">
    <source>
        <dbReference type="ARBA" id="ARBA00022989"/>
    </source>
</evidence>
<feature type="transmembrane region" description="Helical" evidence="6">
    <location>
        <begin position="355"/>
        <end position="378"/>
    </location>
</feature>
<keyword evidence="5 6" id="KW-0472">Membrane</keyword>
<dbReference type="PANTHER" id="PTHR30250:SF26">
    <property type="entry name" value="PSMA PROTEIN"/>
    <property type="match status" value="1"/>
</dbReference>
<keyword evidence="2" id="KW-1003">Cell membrane</keyword>
<evidence type="ECO:0000313" key="7">
    <source>
        <dbReference type="EMBL" id="MFI7589577.1"/>
    </source>
</evidence>
<name>A0ABW8AVB7_9ACTN</name>
<feature type="transmembrane region" description="Helical" evidence="6">
    <location>
        <begin position="142"/>
        <end position="163"/>
    </location>
</feature>
<organism evidence="7 8">
    <name type="scientific">Spongisporangium articulatum</name>
    <dbReference type="NCBI Taxonomy" id="3362603"/>
    <lineage>
        <taxon>Bacteria</taxon>
        <taxon>Bacillati</taxon>
        <taxon>Actinomycetota</taxon>
        <taxon>Actinomycetes</taxon>
        <taxon>Kineosporiales</taxon>
        <taxon>Kineosporiaceae</taxon>
        <taxon>Spongisporangium</taxon>
    </lineage>
</organism>
<evidence type="ECO:0000256" key="6">
    <source>
        <dbReference type="SAM" id="Phobius"/>
    </source>
</evidence>
<feature type="transmembrane region" description="Helical" evidence="6">
    <location>
        <begin position="390"/>
        <end position="406"/>
    </location>
</feature>
<feature type="transmembrane region" description="Helical" evidence="6">
    <location>
        <begin position="100"/>
        <end position="122"/>
    </location>
</feature>
<evidence type="ECO:0000313" key="8">
    <source>
        <dbReference type="Proteomes" id="UP001612915"/>
    </source>
</evidence>
<keyword evidence="8" id="KW-1185">Reference proteome</keyword>
<gene>
    <name evidence="7" type="ORF">ACIB24_21125</name>
</gene>
<dbReference type="Pfam" id="PF01943">
    <property type="entry name" value="Polysacc_synt"/>
    <property type="match status" value="1"/>
</dbReference>
<feature type="transmembrane region" description="Helical" evidence="6">
    <location>
        <begin position="443"/>
        <end position="463"/>
    </location>
</feature>
<feature type="transmembrane region" description="Helical" evidence="6">
    <location>
        <begin position="475"/>
        <end position="497"/>
    </location>
</feature>
<keyword evidence="3 6" id="KW-0812">Transmembrane</keyword>
<comment type="caution">
    <text evidence="7">The sequence shown here is derived from an EMBL/GenBank/DDBJ whole genome shotgun (WGS) entry which is preliminary data.</text>
</comment>
<protein>
    <submittedName>
        <fullName evidence="7">Oligosaccharide flippase family protein</fullName>
    </submittedName>
</protein>
<proteinExistence type="predicted"/>
<dbReference type="Proteomes" id="UP001612915">
    <property type="component" value="Unassembled WGS sequence"/>
</dbReference>
<accession>A0ABW8AVB7</accession>
<dbReference type="InterPro" id="IPR002797">
    <property type="entry name" value="Polysacc_synth"/>
</dbReference>
<evidence type="ECO:0000256" key="3">
    <source>
        <dbReference type="ARBA" id="ARBA00022692"/>
    </source>
</evidence>
<dbReference type="RefSeq" id="WP_398284181.1">
    <property type="nucleotide sequence ID" value="NZ_JBITLV010000008.1"/>
</dbReference>
<feature type="transmembrane region" description="Helical" evidence="6">
    <location>
        <begin position="324"/>
        <end position="343"/>
    </location>
</feature>
<dbReference type="PANTHER" id="PTHR30250">
    <property type="entry name" value="PST FAMILY PREDICTED COLANIC ACID TRANSPORTER"/>
    <property type="match status" value="1"/>
</dbReference>
<reference evidence="7 8" key="1">
    <citation type="submission" date="2024-10" db="EMBL/GenBank/DDBJ databases">
        <title>The Natural Products Discovery Center: Release of the First 8490 Sequenced Strains for Exploring Actinobacteria Biosynthetic Diversity.</title>
        <authorList>
            <person name="Kalkreuter E."/>
            <person name="Kautsar S.A."/>
            <person name="Yang D."/>
            <person name="Bader C.D."/>
            <person name="Teijaro C.N."/>
            <person name="Fluegel L."/>
            <person name="Davis C.M."/>
            <person name="Simpson J.R."/>
            <person name="Lauterbach L."/>
            <person name="Steele A.D."/>
            <person name="Gui C."/>
            <person name="Meng S."/>
            <person name="Li G."/>
            <person name="Viehrig K."/>
            <person name="Ye F."/>
            <person name="Su P."/>
            <person name="Kiefer A.F."/>
            <person name="Nichols A."/>
            <person name="Cepeda A.J."/>
            <person name="Yan W."/>
            <person name="Fan B."/>
            <person name="Jiang Y."/>
            <person name="Adhikari A."/>
            <person name="Zheng C.-J."/>
            <person name="Schuster L."/>
            <person name="Cowan T.M."/>
            <person name="Smanski M.J."/>
            <person name="Chevrette M.G."/>
            <person name="De Carvalho L.P.S."/>
            <person name="Shen B."/>
        </authorList>
    </citation>
    <scope>NUCLEOTIDE SEQUENCE [LARGE SCALE GENOMIC DNA]</scope>
    <source>
        <strain evidence="7 8">NPDC049639</strain>
    </source>
</reference>
<keyword evidence="4 6" id="KW-1133">Transmembrane helix</keyword>
<feature type="transmembrane region" description="Helical" evidence="6">
    <location>
        <begin position="175"/>
        <end position="193"/>
    </location>
</feature>
<dbReference type="InterPro" id="IPR050833">
    <property type="entry name" value="Poly_Biosynth_Transport"/>
</dbReference>